<feature type="binding site" evidence="3">
    <location>
        <begin position="215"/>
        <end position="217"/>
    </location>
    <ligand>
        <name>NAD(+)</name>
        <dbReference type="ChEBI" id="CHEBI:57540"/>
    </ligand>
</feature>
<dbReference type="HAMAP" id="MF_01121">
    <property type="entry name" value="Sirtuin_ClassIII"/>
    <property type="match status" value="1"/>
</dbReference>
<keyword evidence="2 3" id="KW-0520">NAD</keyword>
<comment type="cofactor">
    <cofactor evidence="3">
        <name>Zn(2+)</name>
        <dbReference type="ChEBI" id="CHEBI:29105"/>
    </cofactor>
    <text evidence="3">Binds 1 zinc ion per subunit.</text>
</comment>
<dbReference type="InterPro" id="IPR026591">
    <property type="entry name" value="Sirtuin_cat_small_dom_sf"/>
</dbReference>
<evidence type="ECO:0000313" key="7">
    <source>
        <dbReference type="Proteomes" id="UP000466607"/>
    </source>
</evidence>
<reference evidence="6 7" key="1">
    <citation type="journal article" date="2019" name="Emerg. Microbes Infect.">
        <title>Comprehensive subspecies identification of 175 nontuberculous mycobacteria species based on 7547 genomic profiles.</title>
        <authorList>
            <person name="Matsumoto Y."/>
            <person name="Kinjo T."/>
            <person name="Motooka D."/>
            <person name="Nabeya D."/>
            <person name="Jung N."/>
            <person name="Uechi K."/>
            <person name="Horii T."/>
            <person name="Iida T."/>
            <person name="Fujita J."/>
            <person name="Nakamura S."/>
        </authorList>
    </citation>
    <scope>NUCLEOTIDE SEQUENCE [LARGE SCALE GENOMIC DNA]</scope>
    <source>
        <strain evidence="6 7">JCM 17423</strain>
    </source>
</reference>
<dbReference type="InterPro" id="IPR050134">
    <property type="entry name" value="NAD-dep_sirtuin_deacylases"/>
</dbReference>
<keyword evidence="3" id="KW-0963">Cytoplasm</keyword>
<keyword evidence="1" id="KW-0808">Transferase</keyword>
<accession>A0AAD1IG34</accession>
<keyword evidence="3 4" id="KW-0479">Metal-binding</keyword>
<keyword evidence="3 4" id="KW-0862">Zinc</keyword>
<evidence type="ECO:0000256" key="1">
    <source>
        <dbReference type="ARBA" id="ARBA00022679"/>
    </source>
</evidence>
<dbReference type="Proteomes" id="UP000466607">
    <property type="component" value="Chromosome"/>
</dbReference>
<proteinExistence type="inferred from homology"/>
<dbReference type="PANTHER" id="PTHR11085">
    <property type="entry name" value="NAD-DEPENDENT PROTEIN DEACYLASE SIRTUIN-5, MITOCHONDRIAL-RELATED"/>
    <property type="match status" value="1"/>
</dbReference>
<dbReference type="GO" id="GO:0070403">
    <property type="term" value="F:NAD+ binding"/>
    <property type="evidence" value="ECO:0007669"/>
    <property type="project" value="UniProtKB-UniRule"/>
</dbReference>
<organism evidence="6 7">
    <name type="scientific">Mycolicibacterium litorale</name>
    <dbReference type="NCBI Taxonomy" id="758802"/>
    <lineage>
        <taxon>Bacteria</taxon>
        <taxon>Bacillati</taxon>
        <taxon>Actinomycetota</taxon>
        <taxon>Actinomycetes</taxon>
        <taxon>Mycobacteriales</taxon>
        <taxon>Mycobacteriaceae</taxon>
        <taxon>Mycolicibacterium</taxon>
    </lineage>
</organism>
<dbReference type="PANTHER" id="PTHR11085:SF4">
    <property type="entry name" value="NAD-DEPENDENT PROTEIN DEACYLASE"/>
    <property type="match status" value="1"/>
</dbReference>
<feature type="domain" description="Deacetylase sirtuin-type" evidence="5">
    <location>
        <begin position="1"/>
        <end position="247"/>
    </location>
</feature>
<evidence type="ECO:0000256" key="4">
    <source>
        <dbReference type="PROSITE-ProRule" id="PRU00236"/>
    </source>
</evidence>
<dbReference type="Gene3D" id="3.40.50.1220">
    <property type="entry name" value="TPP-binding domain"/>
    <property type="match status" value="1"/>
</dbReference>
<dbReference type="NCBIfam" id="NF001753">
    <property type="entry name" value="PRK00481.1-3"/>
    <property type="match status" value="1"/>
</dbReference>
<dbReference type="InterPro" id="IPR026590">
    <property type="entry name" value="Ssirtuin_cat_dom"/>
</dbReference>
<feature type="binding site" evidence="3">
    <location>
        <begin position="98"/>
        <end position="101"/>
    </location>
    <ligand>
        <name>NAD(+)</name>
        <dbReference type="ChEBI" id="CHEBI:57540"/>
    </ligand>
</feature>
<feature type="binding site" evidence="3">
    <location>
        <position position="65"/>
    </location>
    <ligand>
        <name>substrate</name>
    </ligand>
</feature>
<evidence type="ECO:0000313" key="6">
    <source>
        <dbReference type="EMBL" id="BBY14630.1"/>
    </source>
</evidence>
<dbReference type="AlphaFoldDB" id="A0AAD1IG34"/>
<protein>
    <recommendedName>
        <fullName evidence="3">NAD-dependent protein deacylase</fullName>
        <ecNumber evidence="3">2.3.1.286</ecNumber>
    </recommendedName>
    <alternativeName>
        <fullName evidence="3">Regulatory protein SIR2 homolog</fullName>
    </alternativeName>
</protein>
<comment type="similarity">
    <text evidence="3">Belongs to the sirtuin family. Class III subfamily.</text>
</comment>
<dbReference type="GO" id="GO:0036054">
    <property type="term" value="F:protein-malonyllysine demalonylase activity"/>
    <property type="evidence" value="ECO:0007669"/>
    <property type="project" value="InterPro"/>
</dbReference>
<feature type="binding site" evidence="3 4">
    <location>
        <position position="150"/>
    </location>
    <ligand>
        <name>Zn(2+)</name>
        <dbReference type="ChEBI" id="CHEBI:29105"/>
    </ligand>
</feature>
<comment type="caution">
    <text evidence="3">Lacks conserved residue(s) required for the propagation of feature annotation.</text>
</comment>
<gene>
    <name evidence="6" type="primary">sir2</name>
    <name evidence="3" type="synonym">cobB</name>
    <name evidence="6" type="ORF">MLIT_02220</name>
</gene>
<dbReference type="GO" id="GO:0017136">
    <property type="term" value="F:histone deacetylase activity, NAD-dependent"/>
    <property type="evidence" value="ECO:0007669"/>
    <property type="project" value="TreeGrafter"/>
</dbReference>
<dbReference type="Pfam" id="PF02146">
    <property type="entry name" value="SIR2"/>
    <property type="match status" value="1"/>
</dbReference>
<dbReference type="PROSITE" id="PS50305">
    <property type="entry name" value="SIRTUIN"/>
    <property type="match status" value="1"/>
</dbReference>
<comment type="catalytic activity">
    <reaction evidence="3">
        <text>N(6)-acetyl-L-lysyl-[protein] + NAD(+) + H2O = 2''-O-acetyl-ADP-D-ribose + nicotinamide + L-lysyl-[protein]</text>
        <dbReference type="Rhea" id="RHEA:43636"/>
        <dbReference type="Rhea" id="RHEA-COMP:9752"/>
        <dbReference type="Rhea" id="RHEA-COMP:10731"/>
        <dbReference type="ChEBI" id="CHEBI:15377"/>
        <dbReference type="ChEBI" id="CHEBI:17154"/>
        <dbReference type="ChEBI" id="CHEBI:29969"/>
        <dbReference type="ChEBI" id="CHEBI:57540"/>
        <dbReference type="ChEBI" id="CHEBI:61930"/>
        <dbReference type="ChEBI" id="CHEBI:83767"/>
        <dbReference type="EC" id="2.3.1.286"/>
    </reaction>
</comment>
<feature type="binding site" evidence="3">
    <location>
        <position position="233"/>
    </location>
    <ligand>
        <name>NAD(+)</name>
        <dbReference type="ChEBI" id="CHEBI:57540"/>
    </ligand>
</feature>
<feature type="binding site" evidence="3">
    <location>
        <begin position="189"/>
        <end position="191"/>
    </location>
    <ligand>
        <name>NAD(+)</name>
        <dbReference type="ChEBI" id="CHEBI:57540"/>
    </ligand>
</feature>
<dbReference type="EMBL" id="AP022586">
    <property type="protein sequence ID" value="BBY14630.1"/>
    <property type="molecule type" value="Genomic_DNA"/>
</dbReference>
<dbReference type="InterPro" id="IPR003000">
    <property type="entry name" value="Sirtuin"/>
</dbReference>
<dbReference type="EC" id="2.3.1.286" evidence="3"/>
<evidence type="ECO:0000256" key="3">
    <source>
        <dbReference type="HAMAP-Rule" id="MF_01121"/>
    </source>
</evidence>
<feature type="binding site" evidence="3 4">
    <location>
        <position position="124"/>
    </location>
    <ligand>
        <name>Zn(2+)</name>
        <dbReference type="ChEBI" id="CHEBI:29105"/>
    </ligand>
</feature>
<dbReference type="InterPro" id="IPR027546">
    <property type="entry name" value="Sirtuin_class_III"/>
</dbReference>
<dbReference type="CDD" id="cd01412">
    <property type="entry name" value="SIRT5_Af1_CobB"/>
    <property type="match status" value="1"/>
</dbReference>
<sequence>MPSISHTGYFGHVQVTVLSGAGISAESGVPTFRDVETGLWATVDPYEISSADGWRANPEKVWAWYLWRHHMMDAVQPNDGHRAVAAWQDLAEVHVVTQNVDNLHERAGSRNVYHLHGSLFEFHCDACGSRFEGTVPDMPEPVESVDPPQCPCGGLIRPNVVWFGEALPDDAWQRSVHAVLTADVVVVVGTSSIVYPAAGLPEMALARGTTVIEVNPEPTPLSDSATVSLRETAGGALPNLLQRLPELLP</sequence>
<name>A0AAD1IG34_9MYCO</name>
<comment type="domain">
    <text evidence="3">2 residues (Tyr-65 and Arg-68) present in a large hydrophobic pocket are probably involved in substrate specificity. They are important for desuccinylation activity, but dispensable for deacetylation activity.</text>
</comment>
<dbReference type="GO" id="GO:0005737">
    <property type="term" value="C:cytoplasm"/>
    <property type="evidence" value="ECO:0007669"/>
    <property type="project" value="UniProtKB-SubCell"/>
</dbReference>
<dbReference type="InterPro" id="IPR029035">
    <property type="entry name" value="DHS-like_NAD/FAD-binding_dom"/>
</dbReference>
<feature type="active site" description="Proton acceptor" evidence="3 4">
    <location>
        <position position="116"/>
    </location>
</feature>
<dbReference type="GO" id="GO:0008270">
    <property type="term" value="F:zinc ion binding"/>
    <property type="evidence" value="ECO:0007669"/>
    <property type="project" value="UniProtKB-UniRule"/>
</dbReference>
<dbReference type="SUPFAM" id="SSF52467">
    <property type="entry name" value="DHS-like NAD/FAD-binding domain"/>
    <property type="match status" value="1"/>
</dbReference>
<dbReference type="GO" id="GO:0036055">
    <property type="term" value="F:protein-succinyllysine desuccinylase activity"/>
    <property type="evidence" value="ECO:0007669"/>
    <property type="project" value="UniProtKB-UniRule"/>
</dbReference>
<feature type="binding site" evidence="3">
    <location>
        <position position="68"/>
    </location>
    <ligand>
        <name>substrate</name>
    </ligand>
</feature>
<feature type="binding site" evidence="3 4">
    <location>
        <position position="152"/>
    </location>
    <ligand>
        <name>Zn(2+)</name>
        <dbReference type="ChEBI" id="CHEBI:29105"/>
    </ligand>
</feature>
<comment type="subcellular location">
    <subcellularLocation>
        <location evidence="3">Cytoplasm</location>
    </subcellularLocation>
</comment>
<comment type="function">
    <text evidence="3">NAD-dependent lysine deacetylase and desuccinylase that specifically removes acetyl and succinyl groups on target proteins. Modulates the activities of several proteins which are inactive in their acylated form.</text>
</comment>
<dbReference type="Gene3D" id="3.30.1600.10">
    <property type="entry name" value="SIR2/SIRT2 'Small Domain"/>
    <property type="match status" value="1"/>
</dbReference>
<keyword evidence="7" id="KW-1185">Reference proteome</keyword>
<evidence type="ECO:0000259" key="5">
    <source>
        <dbReference type="PROSITE" id="PS50305"/>
    </source>
</evidence>
<evidence type="ECO:0000256" key="2">
    <source>
        <dbReference type="ARBA" id="ARBA00023027"/>
    </source>
</evidence>
<feature type="binding site" evidence="3 4">
    <location>
        <position position="127"/>
    </location>
    <ligand>
        <name>Zn(2+)</name>
        <dbReference type="ChEBI" id="CHEBI:29105"/>
    </ligand>
</feature>
<comment type="catalytic activity">
    <reaction evidence="3">
        <text>N(6)-succinyl-L-lysyl-[protein] + NAD(+) + H2O = 2''-O-succinyl-ADP-D-ribose + nicotinamide + L-lysyl-[protein]</text>
        <dbReference type="Rhea" id="RHEA:47668"/>
        <dbReference type="Rhea" id="RHEA-COMP:9752"/>
        <dbReference type="Rhea" id="RHEA-COMP:11877"/>
        <dbReference type="ChEBI" id="CHEBI:15377"/>
        <dbReference type="ChEBI" id="CHEBI:17154"/>
        <dbReference type="ChEBI" id="CHEBI:29969"/>
        <dbReference type="ChEBI" id="CHEBI:57540"/>
        <dbReference type="ChEBI" id="CHEBI:87830"/>
        <dbReference type="ChEBI" id="CHEBI:87832"/>
    </reaction>
</comment>